<dbReference type="EMBL" id="LCKO01000014">
    <property type="protein sequence ID" value="KKT99022.1"/>
    <property type="molecule type" value="Genomic_DNA"/>
</dbReference>
<feature type="domain" description="SCP" evidence="1">
    <location>
        <begin position="57"/>
        <end position="170"/>
    </location>
</feature>
<dbReference type="Pfam" id="PF00188">
    <property type="entry name" value="CAP"/>
    <property type="match status" value="1"/>
</dbReference>
<gene>
    <name evidence="2" type="ORF">UX01_C0014G0012</name>
</gene>
<dbReference type="SUPFAM" id="SSF55797">
    <property type="entry name" value="PR-1-like"/>
    <property type="match status" value="1"/>
</dbReference>
<evidence type="ECO:0000259" key="1">
    <source>
        <dbReference type="Pfam" id="PF00188"/>
    </source>
</evidence>
<comment type="caution">
    <text evidence="2">The sequence shown here is derived from an EMBL/GenBank/DDBJ whole genome shotgun (WGS) entry which is preliminary data.</text>
</comment>
<dbReference type="PANTHER" id="PTHR31157:SF1">
    <property type="entry name" value="SCP DOMAIN-CONTAINING PROTEIN"/>
    <property type="match status" value="1"/>
</dbReference>
<dbReference type="PANTHER" id="PTHR31157">
    <property type="entry name" value="SCP DOMAIN-CONTAINING PROTEIN"/>
    <property type="match status" value="1"/>
</dbReference>
<dbReference type="InterPro" id="IPR035940">
    <property type="entry name" value="CAP_sf"/>
</dbReference>
<dbReference type="Gene3D" id="3.40.33.10">
    <property type="entry name" value="CAP"/>
    <property type="match status" value="2"/>
</dbReference>
<name>A0A837IDP7_9BACT</name>
<reference evidence="2 3" key="1">
    <citation type="journal article" date="2015" name="Nature">
        <title>rRNA introns, odd ribosomes, and small enigmatic genomes across a large radiation of phyla.</title>
        <authorList>
            <person name="Brown C.T."/>
            <person name="Hug L.A."/>
            <person name="Thomas B.C."/>
            <person name="Sharon I."/>
            <person name="Castelle C.J."/>
            <person name="Singh A."/>
            <person name="Wilkins M.J."/>
            <person name="Williams K.H."/>
            <person name="Banfield J.F."/>
        </authorList>
    </citation>
    <scope>NUCLEOTIDE SEQUENCE [LARGE SCALE GENOMIC DNA]</scope>
</reference>
<proteinExistence type="predicted"/>
<organism evidence="2 3">
    <name type="scientific">Candidatus Collierbacteria bacterium GW2011_GWB2_45_17</name>
    <dbReference type="NCBI Taxonomy" id="1618388"/>
    <lineage>
        <taxon>Bacteria</taxon>
        <taxon>Candidatus Collieribacteriota</taxon>
    </lineage>
</organism>
<dbReference type="AlphaFoldDB" id="A0A837IDP7"/>
<accession>A0A837IDP7</accession>
<evidence type="ECO:0000313" key="2">
    <source>
        <dbReference type="EMBL" id="KKT99022.1"/>
    </source>
</evidence>
<protein>
    <recommendedName>
        <fullName evidence="1">SCP domain-containing protein</fullName>
    </recommendedName>
</protein>
<evidence type="ECO:0000313" key="3">
    <source>
        <dbReference type="Proteomes" id="UP000034078"/>
    </source>
</evidence>
<dbReference type="InterPro" id="IPR014044">
    <property type="entry name" value="CAP_dom"/>
</dbReference>
<sequence>MKIFLRLVIWAMAISILYYGYKNIPIQKIGEEIGQRVYVERNNAKFFPDWSADMVLTKINQARESAGFMKLKINSKLNKSALSRLSVIITEDDYSGSATGLTREVAVKNADYDASFIGDLLLTDFFKNNDPISFWSNDRTLMASLLHPDFKEVGIAVKNEQDKVSVYVVMVSPRKIVPIPKKIIWGGPELWDTVNKRRVELGVNPLGKRDELCTLASIRLNQLLELGKLDGHAGFAPLLSRFDLKWIAEKYNVSEYLAAGYQSPQETITAWETTLGHKSLLAGGEYVWGCIYAQSSFAVAITAY</sequence>
<dbReference type="Proteomes" id="UP000034078">
    <property type="component" value="Unassembled WGS sequence"/>
</dbReference>